<dbReference type="AlphaFoldDB" id="A0AAE2YPP9"/>
<comment type="caution">
    <text evidence="1">The sequence shown here is derived from an EMBL/GenBank/DDBJ whole genome shotgun (WGS) entry which is preliminary data.</text>
</comment>
<keyword evidence="2" id="KW-1185">Reference proteome</keyword>
<accession>A0AAE2YPP9</accession>
<gene>
    <name evidence="1" type="ORF">HFQ13_07050</name>
</gene>
<dbReference type="Proteomes" id="UP001197378">
    <property type="component" value="Unassembled WGS sequence"/>
</dbReference>
<evidence type="ECO:0000313" key="1">
    <source>
        <dbReference type="EMBL" id="MBU2787960.1"/>
    </source>
</evidence>
<reference evidence="1" key="1">
    <citation type="journal article" date="2021" name="ISME J.">
        <title>Genomic evolution of the class Acidithiobacillia: deep-branching Proteobacteria living in extreme acidic conditions.</title>
        <authorList>
            <person name="Moya-Beltran A."/>
            <person name="Beard S."/>
            <person name="Rojas-Villalobos C."/>
            <person name="Issotta F."/>
            <person name="Gallardo Y."/>
            <person name="Ulloa R."/>
            <person name="Giaveno A."/>
            <person name="Degli Esposti M."/>
            <person name="Johnson D.B."/>
            <person name="Quatrini R."/>
        </authorList>
    </citation>
    <scope>NUCLEOTIDE SEQUENCE</scope>
    <source>
        <strain evidence="1">VAN18-1</strain>
    </source>
</reference>
<name>A0AAE2YPP9_9PROT</name>
<organism evidence="1 2">
    <name type="scientific">Igneacidithiobacillus copahuensis</name>
    <dbReference type="NCBI Taxonomy" id="2724909"/>
    <lineage>
        <taxon>Bacteria</taxon>
        <taxon>Pseudomonadati</taxon>
        <taxon>Pseudomonadota</taxon>
        <taxon>Acidithiobacillia</taxon>
        <taxon>Acidithiobacillales</taxon>
        <taxon>Acidithiobacillaceae</taxon>
        <taxon>Igneacidithiobacillus</taxon>
    </lineage>
</organism>
<proteinExistence type="predicted"/>
<protein>
    <submittedName>
        <fullName evidence="1">Uncharacterized protein</fullName>
    </submittedName>
</protein>
<evidence type="ECO:0000313" key="2">
    <source>
        <dbReference type="Proteomes" id="UP001197378"/>
    </source>
</evidence>
<sequence>MSRLGLWLTGLHGLPEERLGTLLPRLWGQGRAERLAAPSRLEAAGRLLGFSASLPAAALLAWQDGVDCAGDWTLALEPVAIGGQAGRAVLTPVGTLPEAEDAALFAAAQAHFAAMPWRLQRGRQRWYLCSRSPLALHTPDPNTVWAHEPLVERIQGADARAVHAFLNELQMLLAAHSHNEKRSAEGLDPWCYFWPWGEGSLPSERPQSPWTHLAATDEELRAAQRWLGLTDWSPGQDPWPEALLWVWSEDWRLPEVAAQFEQQAAALRAFRQRHGVIDLYTGLLAQGDGLEHLYLSPRSRWAFWRRRRQPGAALRQGHW</sequence>
<dbReference type="EMBL" id="JAAXYO010000090">
    <property type="protein sequence ID" value="MBU2787960.1"/>
    <property type="molecule type" value="Genomic_DNA"/>
</dbReference>
<dbReference type="RefSeq" id="WP_215872609.1">
    <property type="nucleotide sequence ID" value="NZ_JAAXYO010000090.1"/>
</dbReference>